<accession>A0AAP9E0B6</accession>
<dbReference type="PANTHER" id="PTHR30363:SF44">
    <property type="entry name" value="AGA OPERON TRANSCRIPTIONAL REPRESSOR-RELATED"/>
    <property type="match status" value="1"/>
</dbReference>
<dbReference type="SUPFAM" id="SSF46785">
    <property type="entry name" value="Winged helix' DNA-binding domain"/>
    <property type="match status" value="1"/>
</dbReference>
<feature type="domain" description="HTH deoR-type" evidence="4">
    <location>
        <begin position="5"/>
        <end position="60"/>
    </location>
</feature>
<keyword evidence="1" id="KW-0805">Transcription regulation</keyword>
<evidence type="ECO:0000256" key="3">
    <source>
        <dbReference type="ARBA" id="ARBA00023163"/>
    </source>
</evidence>
<keyword evidence="2 5" id="KW-0238">DNA-binding</keyword>
<dbReference type="Gene3D" id="3.30.750.70">
    <property type="entry name" value="4-hydroxybutyrate coenzyme like domains"/>
    <property type="match status" value="1"/>
</dbReference>
<protein>
    <submittedName>
        <fullName evidence="5">DeoR/GlpR family DNA-binding transcription regulator</fullName>
    </submittedName>
    <submittedName>
        <fullName evidence="6">DeoR/GlpR transcriptional regulator</fullName>
    </submittedName>
</protein>
<evidence type="ECO:0000313" key="5">
    <source>
        <dbReference type="EMBL" id="MCY9606180.1"/>
    </source>
</evidence>
<dbReference type="Gene3D" id="1.10.10.10">
    <property type="entry name" value="Winged helix-like DNA-binding domain superfamily/Winged helix DNA-binding domain"/>
    <property type="match status" value="1"/>
</dbReference>
<evidence type="ECO:0000256" key="2">
    <source>
        <dbReference type="ARBA" id="ARBA00023125"/>
    </source>
</evidence>
<dbReference type="InterPro" id="IPR036390">
    <property type="entry name" value="WH_DNA-bd_sf"/>
</dbReference>
<dbReference type="Pfam" id="PF00455">
    <property type="entry name" value="DeoRC"/>
    <property type="match status" value="1"/>
</dbReference>
<proteinExistence type="predicted"/>
<sequence>MMLLPEERRQYILEQMHRHGKIQVTALAAALAVTPETIRRDLDELEAKHMLKRVYGGAVAYSHEKREPHFDSKRSMEHAAKQAIGEAAAALIQDGDTIAIDVGTTTAELARAIRGVIGITIVTNSLPAAEVLMERLESGLFAGKVILLGGVTHPEQKSITGALTCELLTRFHFDKAFISCGGMTRTAITDYDMEESICSTTMIQQSDDVYVLGDHTKLGVTQLYRICGMEQVNAVICSAPMPEEWARSGADLGWIKAERGSERSA</sequence>
<keyword evidence="3" id="KW-0804">Transcription</keyword>
<evidence type="ECO:0000313" key="7">
    <source>
        <dbReference type="Proteomes" id="UP000315377"/>
    </source>
</evidence>
<dbReference type="AlphaFoldDB" id="A0AAP9E0B6"/>
<organism evidence="6 7">
    <name type="scientific">Paenibacillus thiaminolyticus</name>
    <name type="common">Bacillus thiaminolyticus</name>
    <dbReference type="NCBI Taxonomy" id="49283"/>
    <lineage>
        <taxon>Bacteria</taxon>
        <taxon>Bacillati</taxon>
        <taxon>Bacillota</taxon>
        <taxon>Bacilli</taxon>
        <taxon>Bacillales</taxon>
        <taxon>Paenibacillaceae</taxon>
        <taxon>Paenibacillus</taxon>
    </lineage>
</organism>
<dbReference type="SMART" id="SM01134">
    <property type="entry name" value="DeoRC"/>
    <property type="match status" value="1"/>
</dbReference>
<dbReference type="PRINTS" id="PR00037">
    <property type="entry name" value="HTHLACR"/>
</dbReference>
<evidence type="ECO:0000313" key="6">
    <source>
        <dbReference type="EMBL" id="QDM45766.1"/>
    </source>
</evidence>
<dbReference type="GeneID" id="76998540"/>
<dbReference type="PROSITE" id="PS00894">
    <property type="entry name" value="HTH_DEOR_1"/>
    <property type="match status" value="1"/>
</dbReference>
<dbReference type="Proteomes" id="UP001209276">
    <property type="component" value="Unassembled WGS sequence"/>
</dbReference>
<dbReference type="InterPro" id="IPR050313">
    <property type="entry name" value="Carb_Metab_HTH_regulators"/>
</dbReference>
<dbReference type="InterPro" id="IPR037171">
    <property type="entry name" value="NagB/RpiA_transferase-like"/>
</dbReference>
<dbReference type="Pfam" id="PF08220">
    <property type="entry name" value="HTH_DeoR"/>
    <property type="match status" value="1"/>
</dbReference>
<gene>
    <name evidence="6" type="ORF">FLT43_21505</name>
    <name evidence="5" type="ORF">M5W83_03260</name>
</gene>
<dbReference type="SUPFAM" id="SSF100950">
    <property type="entry name" value="NagB/RpiA/CoA transferase-like"/>
    <property type="match status" value="1"/>
</dbReference>
<dbReference type="InterPro" id="IPR014036">
    <property type="entry name" value="DeoR-like_C"/>
</dbReference>
<evidence type="ECO:0000313" key="8">
    <source>
        <dbReference type="Proteomes" id="UP001209276"/>
    </source>
</evidence>
<reference evidence="6 7" key="1">
    <citation type="submission" date="2019-07" db="EMBL/GenBank/DDBJ databases">
        <title>Paenibacillus thiaminolyticus NRRL B-4156.</title>
        <authorList>
            <person name="Hehnly C."/>
            <person name="Zhang L."/>
        </authorList>
    </citation>
    <scope>NUCLEOTIDE SEQUENCE [LARGE SCALE GENOMIC DNA]</scope>
    <source>
        <strain evidence="6 7">NRRL B-4156</strain>
    </source>
</reference>
<dbReference type="GO" id="GO:0003677">
    <property type="term" value="F:DNA binding"/>
    <property type="evidence" value="ECO:0007669"/>
    <property type="project" value="UniProtKB-KW"/>
</dbReference>
<dbReference type="PANTHER" id="PTHR30363">
    <property type="entry name" value="HTH-TYPE TRANSCRIPTIONAL REGULATOR SRLR-RELATED"/>
    <property type="match status" value="1"/>
</dbReference>
<dbReference type="RefSeq" id="WP_087443138.1">
    <property type="nucleotide sequence ID" value="NZ_CABMNB010000030.1"/>
</dbReference>
<dbReference type="EMBL" id="CP041405">
    <property type="protein sequence ID" value="QDM45766.1"/>
    <property type="molecule type" value="Genomic_DNA"/>
</dbReference>
<name>A0AAP9E0B6_PANTH</name>
<dbReference type="PROSITE" id="PS51000">
    <property type="entry name" value="HTH_DEOR_2"/>
    <property type="match status" value="1"/>
</dbReference>
<dbReference type="InterPro" id="IPR001034">
    <property type="entry name" value="DeoR_HTH"/>
</dbReference>
<dbReference type="InterPro" id="IPR018356">
    <property type="entry name" value="Tscrpt_reg_HTH_DeoR_CS"/>
</dbReference>
<keyword evidence="8" id="KW-1185">Reference proteome</keyword>
<dbReference type="EMBL" id="JAMDMM010000009">
    <property type="protein sequence ID" value="MCY9606180.1"/>
    <property type="molecule type" value="Genomic_DNA"/>
</dbReference>
<dbReference type="Proteomes" id="UP000315377">
    <property type="component" value="Chromosome"/>
</dbReference>
<dbReference type="GO" id="GO:0003700">
    <property type="term" value="F:DNA-binding transcription factor activity"/>
    <property type="evidence" value="ECO:0007669"/>
    <property type="project" value="InterPro"/>
</dbReference>
<reference evidence="5 8" key="2">
    <citation type="submission" date="2022-05" db="EMBL/GenBank/DDBJ databases">
        <title>Genome Sequencing of Bee-Associated Microbes.</title>
        <authorList>
            <person name="Dunlap C."/>
        </authorList>
    </citation>
    <scope>NUCLEOTIDE SEQUENCE [LARGE SCALE GENOMIC DNA]</scope>
    <source>
        <strain evidence="5 8">NRRL B-14613</strain>
    </source>
</reference>
<evidence type="ECO:0000259" key="4">
    <source>
        <dbReference type="PROSITE" id="PS51000"/>
    </source>
</evidence>
<dbReference type="SMART" id="SM00420">
    <property type="entry name" value="HTH_DEOR"/>
    <property type="match status" value="1"/>
</dbReference>
<evidence type="ECO:0000256" key="1">
    <source>
        <dbReference type="ARBA" id="ARBA00023015"/>
    </source>
</evidence>
<dbReference type="InterPro" id="IPR036388">
    <property type="entry name" value="WH-like_DNA-bd_sf"/>
</dbReference>